<protein>
    <recommendedName>
        <fullName evidence="3">Carrier domain-containing protein</fullName>
    </recommendedName>
</protein>
<evidence type="ECO:0000256" key="2">
    <source>
        <dbReference type="ARBA" id="ARBA00022553"/>
    </source>
</evidence>
<organism evidence="4 5">
    <name type="scientific">Rotaria magnacalcarata</name>
    <dbReference type="NCBI Taxonomy" id="392030"/>
    <lineage>
        <taxon>Eukaryota</taxon>
        <taxon>Metazoa</taxon>
        <taxon>Spiralia</taxon>
        <taxon>Gnathifera</taxon>
        <taxon>Rotifera</taxon>
        <taxon>Eurotatoria</taxon>
        <taxon>Bdelloidea</taxon>
        <taxon>Philodinida</taxon>
        <taxon>Philodinidae</taxon>
        <taxon>Rotaria</taxon>
    </lineage>
</organism>
<gene>
    <name evidence="4" type="ORF">BYL167_LOCUS69097</name>
</gene>
<dbReference type="PANTHER" id="PTHR44845">
    <property type="entry name" value="CARRIER DOMAIN-CONTAINING PROTEIN"/>
    <property type="match status" value="1"/>
</dbReference>
<dbReference type="Gene3D" id="3.30.300.30">
    <property type="match status" value="1"/>
</dbReference>
<feature type="domain" description="Carrier" evidence="3">
    <location>
        <begin position="72"/>
        <end position="149"/>
    </location>
</feature>
<evidence type="ECO:0000313" key="5">
    <source>
        <dbReference type="Proteomes" id="UP000681967"/>
    </source>
</evidence>
<dbReference type="EMBL" id="CAJOBH010249474">
    <property type="protein sequence ID" value="CAF5134606.1"/>
    <property type="molecule type" value="Genomic_DNA"/>
</dbReference>
<dbReference type="Pfam" id="PF00550">
    <property type="entry name" value="PP-binding"/>
    <property type="match status" value="1"/>
</dbReference>
<evidence type="ECO:0000259" key="3">
    <source>
        <dbReference type="PROSITE" id="PS50075"/>
    </source>
</evidence>
<evidence type="ECO:0000256" key="1">
    <source>
        <dbReference type="ARBA" id="ARBA00022450"/>
    </source>
</evidence>
<sequence length="178" mass="20299">MVAYIQSSDVDEKPLRAYCCSQLPPHMIPSKFIVLKQLPLNSNGKVDRKRLPSPDFASSIASTVIDFKKPRNAIEECVHSLWCEVLQHAGAQISIEENFFNIGGHSLLLIQLYHRYKSEFGFDTHAFPIAPFLQYGTIAEHAKLIETLKNNMQSTLLQTPQINQGNDYLREISRYYIS</sequence>
<proteinExistence type="predicted"/>
<comment type="caution">
    <text evidence="4">The sequence shown here is derived from an EMBL/GenBank/DDBJ whole genome shotgun (WGS) entry which is preliminary data.</text>
</comment>
<dbReference type="PANTHER" id="PTHR44845:SF6">
    <property type="entry name" value="BETA-ALANINE-ACTIVATING ENZYME"/>
    <property type="match status" value="1"/>
</dbReference>
<dbReference type="Proteomes" id="UP000681967">
    <property type="component" value="Unassembled WGS sequence"/>
</dbReference>
<dbReference type="SUPFAM" id="SSF56801">
    <property type="entry name" value="Acetyl-CoA synthetase-like"/>
    <property type="match status" value="1"/>
</dbReference>
<keyword evidence="1" id="KW-0596">Phosphopantetheine</keyword>
<dbReference type="InterPro" id="IPR009081">
    <property type="entry name" value="PP-bd_ACP"/>
</dbReference>
<dbReference type="PROSITE" id="PS50075">
    <property type="entry name" value="CARRIER"/>
    <property type="match status" value="1"/>
</dbReference>
<accession>A0A8S3FS14</accession>
<keyword evidence="2" id="KW-0597">Phosphoprotein</keyword>
<dbReference type="AlphaFoldDB" id="A0A8S3FS14"/>
<reference evidence="4" key="1">
    <citation type="submission" date="2021-02" db="EMBL/GenBank/DDBJ databases">
        <authorList>
            <person name="Nowell W R."/>
        </authorList>
    </citation>
    <scope>NUCLEOTIDE SEQUENCE</scope>
</reference>
<name>A0A8S3FS14_9BILA</name>
<evidence type="ECO:0000313" key="4">
    <source>
        <dbReference type="EMBL" id="CAF5134606.1"/>
    </source>
</evidence>
<dbReference type="InterPro" id="IPR045851">
    <property type="entry name" value="AMP-bd_C_sf"/>
</dbReference>
<dbReference type="Gene3D" id="1.10.1200.10">
    <property type="entry name" value="ACP-like"/>
    <property type="match status" value="1"/>
</dbReference>
<dbReference type="SUPFAM" id="SSF47336">
    <property type="entry name" value="ACP-like"/>
    <property type="match status" value="1"/>
</dbReference>
<dbReference type="InterPro" id="IPR036736">
    <property type="entry name" value="ACP-like_sf"/>
</dbReference>